<dbReference type="PROSITE" id="PS51257">
    <property type="entry name" value="PROKAR_LIPOPROTEIN"/>
    <property type="match status" value="1"/>
</dbReference>
<dbReference type="PANTHER" id="PTHR42953">
    <property type="entry name" value="HIGH-AFFINITY ZINC UPTAKE SYSTEM PROTEIN ZNUA-RELATED"/>
    <property type="match status" value="1"/>
</dbReference>
<keyword evidence="8" id="KW-1185">Reference proteome</keyword>
<feature type="signal peptide" evidence="6">
    <location>
        <begin position="1"/>
        <end position="19"/>
    </location>
</feature>
<protein>
    <submittedName>
        <fullName evidence="7">Zinc ABC transporter substrate-binding protein</fullName>
    </submittedName>
</protein>
<dbReference type="Proteomes" id="UP000516404">
    <property type="component" value="Chromosome"/>
</dbReference>
<evidence type="ECO:0000256" key="6">
    <source>
        <dbReference type="SAM" id="SignalP"/>
    </source>
</evidence>
<gene>
    <name evidence="7" type="ORF">IDM49_04520</name>
</gene>
<organism evidence="7 8">
    <name type="scientific">Rothia terrae</name>
    <dbReference type="NCBI Taxonomy" id="396015"/>
    <lineage>
        <taxon>Bacteria</taxon>
        <taxon>Bacillati</taxon>
        <taxon>Actinomycetota</taxon>
        <taxon>Actinomycetes</taxon>
        <taxon>Micrococcales</taxon>
        <taxon>Micrococcaceae</taxon>
        <taxon>Rothia</taxon>
    </lineage>
</organism>
<dbReference type="InterPro" id="IPR006129">
    <property type="entry name" value="AdhesinB"/>
</dbReference>
<dbReference type="GeneID" id="96623489"/>
<keyword evidence="2 5" id="KW-0813">Transport</keyword>
<dbReference type="Pfam" id="PF01297">
    <property type="entry name" value="ZnuA"/>
    <property type="match status" value="1"/>
</dbReference>
<dbReference type="InterPro" id="IPR050492">
    <property type="entry name" value="Bact_metal-bind_prot9"/>
</dbReference>
<evidence type="ECO:0000313" key="7">
    <source>
        <dbReference type="EMBL" id="QNV38532.1"/>
    </source>
</evidence>
<evidence type="ECO:0000313" key="8">
    <source>
        <dbReference type="Proteomes" id="UP000516404"/>
    </source>
</evidence>
<dbReference type="PANTHER" id="PTHR42953:SF1">
    <property type="entry name" value="METAL-BINDING PROTEIN HI_0362-RELATED"/>
    <property type="match status" value="1"/>
</dbReference>
<dbReference type="GO" id="GO:0046872">
    <property type="term" value="F:metal ion binding"/>
    <property type="evidence" value="ECO:0007669"/>
    <property type="project" value="UniProtKB-KW"/>
</dbReference>
<dbReference type="PRINTS" id="PR00690">
    <property type="entry name" value="ADHESNFAMILY"/>
</dbReference>
<dbReference type="SUPFAM" id="SSF53807">
    <property type="entry name" value="Helical backbone' metal receptor"/>
    <property type="match status" value="1"/>
</dbReference>
<comment type="similarity">
    <text evidence="5">Belongs to the bacterial solute-binding protein 9 family.</text>
</comment>
<evidence type="ECO:0000256" key="1">
    <source>
        <dbReference type="ARBA" id="ARBA00004196"/>
    </source>
</evidence>
<comment type="subcellular location">
    <subcellularLocation>
        <location evidence="1">Cell envelope</location>
    </subcellularLocation>
</comment>
<evidence type="ECO:0000256" key="5">
    <source>
        <dbReference type="RuleBase" id="RU003512"/>
    </source>
</evidence>
<dbReference type="KEGG" id="rter:IDM49_04520"/>
<dbReference type="GO" id="GO:0007155">
    <property type="term" value="P:cell adhesion"/>
    <property type="evidence" value="ECO:0007669"/>
    <property type="project" value="InterPro"/>
</dbReference>
<dbReference type="Gene3D" id="3.40.50.1980">
    <property type="entry name" value="Nitrogenase molybdenum iron protein domain"/>
    <property type="match status" value="2"/>
</dbReference>
<evidence type="ECO:0000256" key="2">
    <source>
        <dbReference type="ARBA" id="ARBA00022448"/>
    </source>
</evidence>
<reference evidence="7 8" key="1">
    <citation type="submission" date="2020-09" db="EMBL/GenBank/DDBJ databases">
        <title>Investigation of environmental microbes.</title>
        <authorList>
            <person name="Ou Y."/>
            <person name="Kang Q."/>
        </authorList>
    </citation>
    <scope>NUCLEOTIDE SEQUENCE [LARGE SCALE GENOMIC DNA]</scope>
    <source>
        <strain evidence="7 8">KJZ-14</strain>
    </source>
</reference>
<dbReference type="GO" id="GO:0030313">
    <property type="term" value="C:cell envelope"/>
    <property type="evidence" value="ECO:0007669"/>
    <property type="project" value="UniProtKB-SubCell"/>
</dbReference>
<dbReference type="GO" id="GO:0030001">
    <property type="term" value="P:metal ion transport"/>
    <property type="evidence" value="ECO:0007669"/>
    <property type="project" value="InterPro"/>
</dbReference>
<name>A0A7H2BFT6_9MICC</name>
<dbReference type="AlphaFoldDB" id="A0A7H2BFT6"/>
<keyword evidence="3" id="KW-0479">Metal-binding</keyword>
<evidence type="ECO:0000256" key="3">
    <source>
        <dbReference type="ARBA" id="ARBA00022723"/>
    </source>
</evidence>
<proteinExistence type="inferred from homology"/>
<evidence type="ECO:0000256" key="4">
    <source>
        <dbReference type="ARBA" id="ARBA00022729"/>
    </source>
</evidence>
<dbReference type="InterPro" id="IPR006128">
    <property type="entry name" value="Lipoprotein_PsaA-like"/>
</dbReference>
<keyword evidence="4 6" id="KW-0732">Signal</keyword>
<sequence>MSKLLNNVALFSVAALALAGCSAGDSNASGSSDDSLKIVATTDVYGDIAKQVVGDKAEVTSIINSTSQDPHSYESTPNDRLTIKDADVVVYNGAGYDVFAEEMVGQDNPDQKGVNAVKLSGMISDDEYKELYEEHNQAHQEGEHTAHDHEFNEHMWYNLETMKKVADQVATDMGELDTENAQAYKKSAEEFDQKLDTIKASAKDSGAQDKKFVTTEPVPNYLLETAGMQNVTPENFVAAIDSDSDVAPLTMQEIKDLITAGNLDLVAYNEQTETSQTKEIRDTAENSSVATESFTETLPEGKDYVQWMTDNVENVKKAVA</sequence>
<dbReference type="EMBL" id="CP061539">
    <property type="protein sequence ID" value="QNV38532.1"/>
    <property type="molecule type" value="Genomic_DNA"/>
</dbReference>
<accession>A0A7H2BFT6</accession>
<dbReference type="RefSeq" id="WP_190725179.1">
    <property type="nucleotide sequence ID" value="NZ_CP061539.1"/>
</dbReference>
<dbReference type="InterPro" id="IPR006127">
    <property type="entry name" value="ZnuA-like"/>
</dbReference>
<dbReference type="PRINTS" id="PR00691">
    <property type="entry name" value="ADHESINB"/>
</dbReference>
<feature type="chain" id="PRO_5039232033" evidence="6">
    <location>
        <begin position="20"/>
        <end position="320"/>
    </location>
</feature>